<comment type="pathway">
    <text evidence="2">Purine metabolism.</text>
</comment>
<dbReference type="SUPFAM" id="SSF109604">
    <property type="entry name" value="HD-domain/PDEase-like"/>
    <property type="match status" value="1"/>
</dbReference>
<dbReference type="InterPro" id="IPR045865">
    <property type="entry name" value="ACT-like_dom_sf"/>
</dbReference>
<dbReference type="SMART" id="SM00954">
    <property type="entry name" value="RelA_SpoT"/>
    <property type="match status" value="1"/>
</dbReference>
<dbReference type="Pfam" id="PF19296">
    <property type="entry name" value="RelA_AH_RIS"/>
    <property type="match status" value="1"/>
</dbReference>
<dbReference type="InterPro" id="IPR002912">
    <property type="entry name" value="ACT_dom"/>
</dbReference>
<dbReference type="Gene3D" id="1.10.3210.10">
    <property type="entry name" value="Hypothetical protein af1432"/>
    <property type="match status" value="1"/>
</dbReference>
<dbReference type="PANTHER" id="PTHR21262:SF31">
    <property type="entry name" value="GTP PYROPHOSPHOKINASE"/>
    <property type="match status" value="1"/>
</dbReference>
<comment type="similarity">
    <text evidence="1">Belongs to the RelA/SpoT family.</text>
</comment>
<dbReference type="NCBIfam" id="TIGR00691">
    <property type="entry name" value="spoT_relA"/>
    <property type="match status" value="1"/>
</dbReference>
<dbReference type="CDD" id="cd00077">
    <property type="entry name" value="HDc"/>
    <property type="match status" value="1"/>
</dbReference>
<dbReference type="FunFam" id="3.10.20.30:FF:000002">
    <property type="entry name" value="GTP pyrophosphokinase (RelA/SpoT)"/>
    <property type="match status" value="1"/>
</dbReference>
<dbReference type="SUPFAM" id="SSF55021">
    <property type="entry name" value="ACT-like"/>
    <property type="match status" value="1"/>
</dbReference>
<dbReference type="Pfam" id="PF04607">
    <property type="entry name" value="RelA_SpoT"/>
    <property type="match status" value="1"/>
</dbReference>
<evidence type="ECO:0000256" key="1">
    <source>
        <dbReference type="ARBA" id="ARBA00007476"/>
    </source>
</evidence>
<dbReference type="CDD" id="cd05399">
    <property type="entry name" value="NT_Rel-Spo_like"/>
    <property type="match status" value="1"/>
</dbReference>
<dbReference type="Gene3D" id="3.10.20.30">
    <property type="match status" value="1"/>
</dbReference>
<dbReference type="InterPro" id="IPR033655">
    <property type="entry name" value="TGS_RelA/SpoT"/>
</dbReference>
<feature type="compositionally biased region" description="Basic and acidic residues" evidence="3">
    <location>
        <begin position="45"/>
        <end position="55"/>
    </location>
</feature>
<proteinExistence type="inferred from homology"/>
<evidence type="ECO:0000313" key="7">
    <source>
        <dbReference type="EMBL" id="DAD85801.1"/>
    </source>
</evidence>
<dbReference type="InterPro" id="IPR007685">
    <property type="entry name" value="RelA_SpoT"/>
</dbReference>
<evidence type="ECO:0000256" key="3">
    <source>
        <dbReference type="SAM" id="MobiDB-lite"/>
    </source>
</evidence>
<reference evidence="7" key="1">
    <citation type="journal article" date="2021" name="Proc. Natl. Acad. Sci. U.S.A.">
        <title>A Catalog of Tens of Thousands of Viruses from Human Metagenomes Reveals Hidden Associations with Chronic Diseases.</title>
        <authorList>
            <person name="Tisza M.J."/>
            <person name="Buck C.B."/>
        </authorList>
    </citation>
    <scope>NUCLEOTIDE SEQUENCE</scope>
    <source>
        <strain evidence="7">CtDEu7</strain>
    </source>
</reference>
<dbReference type="InterPro" id="IPR043519">
    <property type="entry name" value="NT_sf"/>
</dbReference>
<dbReference type="InterPro" id="IPR012675">
    <property type="entry name" value="Beta-grasp_dom_sf"/>
</dbReference>
<feature type="region of interest" description="Disordered" evidence="3">
    <location>
        <begin position="35"/>
        <end position="75"/>
    </location>
</feature>
<dbReference type="Gene3D" id="3.30.70.260">
    <property type="match status" value="1"/>
</dbReference>
<dbReference type="CDD" id="cd01668">
    <property type="entry name" value="TGS_RSH"/>
    <property type="match status" value="1"/>
</dbReference>
<dbReference type="SUPFAM" id="SSF81301">
    <property type="entry name" value="Nucleotidyltransferase"/>
    <property type="match status" value="1"/>
</dbReference>
<dbReference type="InterPro" id="IPR045600">
    <property type="entry name" value="RelA/SpoT_AH_RIS"/>
</dbReference>
<sequence length="806" mass="92278">MKCLERQVTKMSDKENILLDPAEMDKIENMPEIKTVSEEDLPAEAEVKEQFEEKPAPTASPDYTDAVPEASKPEHIGERSVCSIDALIQKILDGERQYDLSKIVSAYELAEKYHHNQKRESGEPYITHPLSVAYILLELGMDTDTICAALLHDVVEDTPCTLEELQKNFGSDVAMLVNGVTKLKKVETFTKDEQKAENIRKILLAMSEDIRVIIIKLADRLHNMRTLNYCKDSKRRTIAHETMNIYAPIAHRLGIRSIKDEFEDLAFYYLDPYAYAEIDEQMQLRKGSREQLVENIKHKIHDRLEKDFDPVPLIEGRVKSNYGIYKKVYRDGKEIDQIYDRYAVRIIVNTVTECYNVLGIIHDMFRPIPNRFKDYISTPKANMYQSLHTTVIGREGIPFEVQIRTWEMHRTAEYGIAAHWKYKEGVRGSSKDDQRLAWIRQIIESQQESNDVEEIVRAIKNDLAPEDVFAFTPKGDMITLPVGSTVIDFAYAIHTQVGHKMCGAKVDKKMVSYDYQIKTGEIIEILTTNVEGHGPSRSWLNICKTNEAKSKIRSWFKKERREENIFEGRNALEREFRRNNIRVPEEELEDFLKMDMHRHSCDTLDDFFAAIGYGGVQLSKVMQRLKSEYNKKYGEKAQPDTSDLENKIKTSKNSTGVIVDGIDNCAIKFAQCCNPLPGDEIVGFITRGHGISVHKKDCVNYLSQKDDPENAARWINVKWESSEKHTGYFKCTLDIVAVDRIGLLADVSSALAMINIFIYESTSRELKNGNAMLSVTVSIAGMEQLNNVINKLQKIKNVISVERSGK</sequence>
<dbReference type="PROSITE" id="PS51880">
    <property type="entry name" value="TGS"/>
    <property type="match status" value="1"/>
</dbReference>
<protein>
    <submittedName>
        <fullName evidence="7">Guanosine polyphosphate pyrophosphohydrolases/synthetase</fullName>
    </submittedName>
</protein>
<feature type="domain" description="ACT" evidence="4">
    <location>
        <begin position="732"/>
        <end position="806"/>
    </location>
</feature>
<dbReference type="InterPro" id="IPR003607">
    <property type="entry name" value="HD/PDEase_dom"/>
</dbReference>
<accession>A0A8S5MTY7</accession>
<evidence type="ECO:0000259" key="4">
    <source>
        <dbReference type="PROSITE" id="PS51671"/>
    </source>
</evidence>
<dbReference type="InterPro" id="IPR006674">
    <property type="entry name" value="HD_domain"/>
</dbReference>
<dbReference type="CDD" id="cd04876">
    <property type="entry name" value="ACT_RelA-SpoT"/>
    <property type="match status" value="1"/>
</dbReference>
<evidence type="ECO:0000259" key="6">
    <source>
        <dbReference type="PROSITE" id="PS51880"/>
    </source>
</evidence>
<dbReference type="Pfam" id="PF13328">
    <property type="entry name" value="HD_4"/>
    <property type="match status" value="1"/>
</dbReference>
<name>A0A8S5MTY7_9VIRU</name>
<organism evidence="7">
    <name type="scientific">Inoviridae sp. ctDEu7</name>
    <dbReference type="NCBI Taxonomy" id="2826759"/>
    <lineage>
        <taxon>Viruses</taxon>
        <taxon>Monodnaviria</taxon>
        <taxon>Loebvirae</taxon>
        <taxon>Hofneiviricota</taxon>
        <taxon>Faserviricetes</taxon>
        <taxon>Tubulavirales</taxon>
        <taxon>Inoviridae</taxon>
    </lineage>
</organism>
<dbReference type="InterPro" id="IPR004095">
    <property type="entry name" value="TGS"/>
</dbReference>
<dbReference type="GO" id="GO:0015969">
    <property type="term" value="P:guanosine tetraphosphate metabolic process"/>
    <property type="evidence" value="ECO:0007669"/>
    <property type="project" value="InterPro"/>
</dbReference>
<dbReference type="Pfam" id="PF02824">
    <property type="entry name" value="TGS"/>
    <property type="match status" value="1"/>
</dbReference>
<dbReference type="InterPro" id="IPR012676">
    <property type="entry name" value="TGS-like"/>
</dbReference>
<dbReference type="InterPro" id="IPR004811">
    <property type="entry name" value="RelA/Spo_fam"/>
</dbReference>
<dbReference type="PROSITE" id="PS51671">
    <property type="entry name" value="ACT"/>
    <property type="match status" value="1"/>
</dbReference>
<dbReference type="GO" id="GO:0005886">
    <property type="term" value="C:plasma membrane"/>
    <property type="evidence" value="ECO:0007669"/>
    <property type="project" value="TreeGrafter"/>
</dbReference>
<dbReference type="FunFam" id="3.30.460.10:FF:000001">
    <property type="entry name" value="GTP pyrophosphokinase RelA"/>
    <property type="match status" value="1"/>
</dbReference>
<evidence type="ECO:0000256" key="2">
    <source>
        <dbReference type="ARBA" id="ARBA00025704"/>
    </source>
</evidence>
<dbReference type="SMART" id="SM00471">
    <property type="entry name" value="HDc"/>
    <property type="match status" value="1"/>
</dbReference>
<feature type="domain" description="HD" evidence="5">
    <location>
        <begin position="125"/>
        <end position="224"/>
    </location>
</feature>
<dbReference type="Gene3D" id="3.30.460.10">
    <property type="entry name" value="Beta Polymerase, domain 2"/>
    <property type="match status" value="1"/>
</dbReference>
<dbReference type="EMBL" id="BK014988">
    <property type="protein sequence ID" value="DAD85801.1"/>
    <property type="molecule type" value="Genomic_DNA"/>
</dbReference>
<feature type="domain" description="TGS" evidence="6">
    <location>
        <begin position="464"/>
        <end position="527"/>
    </location>
</feature>
<dbReference type="FunFam" id="1.10.3210.10:FF:000001">
    <property type="entry name" value="GTP pyrophosphokinase RelA"/>
    <property type="match status" value="1"/>
</dbReference>
<dbReference type="PROSITE" id="PS51831">
    <property type="entry name" value="HD"/>
    <property type="match status" value="1"/>
</dbReference>
<dbReference type="PANTHER" id="PTHR21262">
    <property type="entry name" value="GUANOSINE-3',5'-BIS DIPHOSPHATE 3'-PYROPHOSPHOHYDROLASE"/>
    <property type="match status" value="1"/>
</dbReference>
<evidence type="ECO:0000259" key="5">
    <source>
        <dbReference type="PROSITE" id="PS51831"/>
    </source>
</evidence>
<dbReference type="SUPFAM" id="SSF81271">
    <property type="entry name" value="TGS-like"/>
    <property type="match status" value="1"/>
</dbReference>
<dbReference type="Pfam" id="PF13291">
    <property type="entry name" value="ACT_4"/>
    <property type="match status" value="1"/>
</dbReference>